<dbReference type="AlphaFoldDB" id="A0A975PDD0"/>
<evidence type="ECO:0000259" key="3">
    <source>
        <dbReference type="Pfam" id="PF04024"/>
    </source>
</evidence>
<evidence type="ECO:0000256" key="2">
    <source>
        <dbReference type="SAM" id="Phobius"/>
    </source>
</evidence>
<feature type="domain" description="Phage shock protein PspC N-terminal" evidence="3">
    <location>
        <begin position="49"/>
        <end position="98"/>
    </location>
</feature>
<protein>
    <submittedName>
        <fullName evidence="4">PspC domain-containing protein</fullName>
    </submittedName>
</protein>
<dbReference type="Proteomes" id="UP000680588">
    <property type="component" value="Chromosome"/>
</dbReference>
<feature type="compositionally biased region" description="Pro residues" evidence="1">
    <location>
        <begin position="1"/>
        <end position="20"/>
    </location>
</feature>
<gene>
    <name evidence="4" type="ORF">KG104_14525</name>
</gene>
<organism evidence="4 5">
    <name type="scientific">Arthrobacter sunyaminii</name>
    <dbReference type="NCBI Taxonomy" id="2816859"/>
    <lineage>
        <taxon>Bacteria</taxon>
        <taxon>Bacillati</taxon>
        <taxon>Actinomycetota</taxon>
        <taxon>Actinomycetes</taxon>
        <taxon>Micrococcales</taxon>
        <taxon>Micrococcaceae</taxon>
        <taxon>Arthrobacter</taxon>
    </lineage>
</organism>
<evidence type="ECO:0000313" key="4">
    <source>
        <dbReference type="EMBL" id="QWQ35670.1"/>
    </source>
</evidence>
<dbReference type="InterPro" id="IPR007168">
    <property type="entry name" value="Phageshock_PspC_N"/>
</dbReference>
<dbReference type="Pfam" id="PF04024">
    <property type="entry name" value="PspC"/>
    <property type="match status" value="1"/>
</dbReference>
<keyword evidence="5" id="KW-1185">Reference proteome</keyword>
<accession>A0A975PDD0</accession>
<keyword evidence="2" id="KW-0472">Membrane</keyword>
<reference evidence="4" key="1">
    <citation type="submission" date="2021-06" db="EMBL/GenBank/DDBJ databases">
        <title>Novel species in genus Arthrobacter.</title>
        <authorList>
            <person name="Zhang G."/>
        </authorList>
    </citation>
    <scope>NUCLEOTIDE SEQUENCE</scope>
    <source>
        <strain evidence="4">Zg-ZUI122</strain>
    </source>
</reference>
<sequence length="440" mass="44737">MTPQPPVPDPAGSPTEPLPPFDSAENPTRPLPRPNGFFTWLRSLGIVRGEDRWVGGVCEGIATRTGLDPVLVRGLFIVLGLFGGGLLLYGLAWALLPEPDGRIHAEEALRGSWTSGTTGALVACVLGGGSPSIFWSGDGLLGGFFWTLFWVGGLGLLVYWLFTRNGRGAVSDPHTSAAPVPPMPPAPSAPYAAASAPGPAASAHYTAQGPAASSVRPAAVPPRRRTTPGAAETAVVLGAVLLTIGVILTLDYASVIDIGTPVAVALAAGAAVNGLGIVILGALGRSSGILGLTAIAAVAGAGVAGSNLGTFDTVVVANQGNWTPTASSPATGGYTLAAADGNLDLRYLADETDPAVEIPVNVAASDLTILVPDDVPVLVRADMFAGNVQIDDGVTLTESGGLWKTADERMNDTDGDPLVVRIKGVASNVLVTVNESDLDR</sequence>
<keyword evidence="2" id="KW-1133">Transmembrane helix</keyword>
<dbReference type="KEGG" id="asun:KG104_14525"/>
<feature type="region of interest" description="Disordered" evidence="1">
    <location>
        <begin position="1"/>
        <end position="31"/>
    </location>
</feature>
<evidence type="ECO:0000256" key="1">
    <source>
        <dbReference type="SAM" id="MobiDB-lite"/>
    </source>
</evidence>
<proteinExistence type="predicted"/>
<name>A0A975PDD0_9MICC</name>
<keyword evidence="2" id="KW-0812">Transmembrane</keyword>
<feature type="transmembrane region" description="Helical" evidence="2">
    <location>
        <begin position="74"/>
        <end position="96"/>
    </location>
</feature>
<dbReference type="RefSeq" id="WP_207347871.1">
    <property type="nucleotide sequence ID" value="NZ_CP076456.1"/>
</dbReference>
<feature type="transmembrane region" description="Helical" evidence="2">
    <location>
        <begin position="117"/>
        <end position="137"/>
    </location>
</feature>
<feature type="transmembrane region" description="Helical" evidence="2">
    <location>
        <begin position="233"/>
        <end position="256"/>
    </location>
</feature>
<feature type="transmembrane region" description="Helical" evidence="2">
    <location>
        <begin position="143"/>
        <end position="162"/>
    </location>
</feature>
<dbReference type="EMBL" id="CP076456">
    <property type="protein sequence ID" value="QWQ35670.1"/>
    <property type="molecule type" value="Genomic_DNA"/>
</dbReference>
<evidence type="ECO:0000313" key="5">
    <source>
        <dbReference type="Proteomes" id="UP000680588"/>
    </source>
</evidence>
<feature type="transmembrane region" description="Helical" evidence="2">
    <location>
        <begin position="262"/>
        <end position="283"/>
    </location>
</feature>